<dbReference type="Pfam" id="PF02536">
    <property type="entry name" value="mTERF"/>
    <property type="match status" value="2"/>
</dbReference>
<evidence type="ECO:0000313" key="6">
    <source>
        <dbReference type="Proteomes" id="UP000306102"/>
    </source>
</evidence>
<keyword evidence="2" id="KW-0804">Transcription</keyword>
<feature type="compositionally biased region" description="Polar residues" evidence="4">
    <location>
        <begin position="62"/>
        <end position="71"/>
    </location>
</feature>
<dbReference type="Proteomes" id="UP000306102">
    <property type="component" value="Unassembled WGS sequence"/>
</dbReference>
<proteinExistence type="inferred from homology"/>
<dbReference type="SMART" id="SM00733">
    <property type="entry name" value="Mterf"/>
    <property type="match status" value="10"/>
</dbReference>
<keyword evidence="3" id="KW-0809">Transit peptide</keyword>
<dbReference type="AlphaFoldDB" id="A0A4S4DX50"/>
<dbReference type="EMBL" id="SDRB02010011">
    <property type="protein sequence ID" value="THG07425.1"/>
    <property type="molecule type" value="Genomic_DNA"/>
</dbReference>
<dbReference type="InterPro" id="IPR038538">
    <property type="entry name" value="MTERF_sf"/>
</dbReference>
<keyword evidence="2" id="KW-0805">Transcription regulation</keyword>
<evidence type="ECO:0000256" key="2">
    <source>
        <dbReference type="ARBA" id="ARBA00022472"/>
    </source>
</evidence>
<dbReference type="GO" id="GO:0003676">
    <property type="term" value="F:nucleic acid binding"/>
    <property type="evidence" value="ECO:0007669"/>
    <property type="project" value="InterPro"/>
</dbReference>
<sequence length="831" mass="95673">MLSSPHYHPTIQIHVSTHNPNSTTTLLLPFSTTTTTTTRLPHLFPISSSSPNHHHHHETHQNPDTTTTTSKEIFRKHNDKSTAFLLHHLSTQQQQQQQQPKPKSQPLGSEQVHSIPEEDRVKLLEISLVRKRTPQFPGAIYIQSPSDADVSSSLPPLRSLFAGAEDEEMIFRAVEIRRTVTVEIFKEAMRKGKFGITYSTNLVSRLPEFIDFVMIKAASMKQLDEYSQSTFNVRAKTFIDESNVVPLIRWLKHNSLSYPQIGKLICMSRGNLDAIRHVADWLKSINVKGRFIGVALVKAGENILELSDEELDEIVGYLESNGVRRDWMGYVVSRCPWLLSYSMDELKSRVQFYLDMGMNDKDFGTMVFDYPQVLGYFSMEEMKQKVGYLMEFGLGNEDVGRLLAFKPQLMACSIEERWKPLVKYLYYLGISKDGMRRILTIKPMVFCVDLESTIVPKVQFLRDIGVKEDAIGNMLVKFPPLLTYSLYKKIRPVVVFLLTKAGVTQRDIGKVIALAPELLGCSIAHKLDVNVKYFLSLGIPLRLLGEMIADFPMLLRYNIDALRPKYRYLRRIMVRPLKDLIEFPRFFSYSLDGRIMPRHKILVENRINFKLRYMLPGTNEEFDRRVRAAVERRQRFESGVADNYPSDCQTDGSIERTLVDFSVNDYSSSDNQTAECSMGTSHFFILTALLVKNVLRPKYRYLRRIMVRPLKDLIEFPRFFSYSLDGRIMPRHKILVENRINFKLRYMLPGTNEEFDRRVRAAVERRQRFESGVADNYPSDCQTDGSIERTLVDFSVNDYSSSDNQTAECSVGSEQLSASENKISQRLLISD</sequence>
<feature type="region of interest" description="Disordered" evidence="4">
    <location>
        <begin position="43"/>
        <end position="71"/>
    </location>
</feature>
<protein>
    <submittedName>
        <fullName evidence="5">Uncharacterized protein</fullName>
    </submittedName>
</protein>
<dbReference type="STRING" id="542762.A0A4S4DX50"/>
<dbReference type="Gene3D" id="1.25.70.10">
    <property type="entry name" value="Transcription termination factor 3, mitochondrial"/>
    <property type="match status" value="2"/>
</dbReference>
<accession>A0A4S4DX50</accession>
<dbReference type="PANTHER" id="PTHR13068:SF98">
    <property type="entry name" value="TRANSCRIPTION TERMINATION FACTOR MTERF2, CHLOROPLASTIC"/>
    <property type="match status" value="1"/>
</dbReference>
<organism evidence="5 6">
    <name type="scientific">Camellia sinensis var. sinensis</name>
    <name type="common">China tea</name>
    <dbReference type="NCBI Taxonomy" id="542762"/>
    <lineage>
        <taxon>Eukaryota</taxon>
        <taxon>Viridiplantae</taxon>
        <taxon>Streptophyta</taxon>
        <taxon>Embryophyta</taxon>
        <taxon>Tracheophyta</taxon>
        <taxon>Spermatophyta</taxon>
        <taxon>Magnoliopsida</taxon>
        <taxon>eudicotyledons</taxon>
        <taxon>Gunneridae</taxon>
        <taxon>Pentapetalae</taxon>
        <taxon>asterids</taxon>
        <taxon>Ericales</taxon>
        <taxon>Theaceae</taxon>
        <taxon>Camellia</taxon>
    </lineage>
</organism>
<gene>
    <name evidence="5" type="ORF">TEA_025538</name>
</gene>
<feature type="compositionally biased region" description="Polar residues" evidence="4">
    <location>
        <begin position="100"/>
        <end position="112"/>
    </location>
</feature>
<keyword evidence="2" id="KW-0806">Transcription termination</keyword>
<dbReference type="FunFam" id="1.25.70.10:FF:000009">
    <property type="entry name" value="BnaA09g42960D protein"/>
    <property type="match status" value="1"/>
</dbReference>
<dbReference type="GO" id="GO:0006353">
    <property type="term" value="P:DNA-templated transcription termination"/>
    <property type="evidence" value="ECO:0007669"/>
    <property type="project" value="UniProtKB-KW"/>
</dbReference>
<comment type="similarity">
    <text evidence="1">Belongs to the mTERF family.</text>
</comment>
<keyword evidence="6" id="KW-1185">Reference proteome</keyword>
<comment type="caution">
    <text evidence="5">The sequence shown here is derived from an EMBL/GenBank/DDBJ whole genome shotgun (WGS) entry which is preliminary data.</text>
</comment>
<reference evidence="5 6" key="1">
    <citation type="journal article" date="2018" name="Proc. Natl. Acad. Sci. U.S.A.">
        <title>Draft genome sequence of Camellia sinensis var. sinensis provides insights into the evolution of the tea genome and tea quality.</title>
        <authorList>
            <person name="Wei C."/>
            <person name="Yang H."/>
            <person name="Wang S."/>
            <person name="Zhao J."/>
            <person name="Liu C."/>
            <person name="Gao L."/>
            <person name="Xia E."/>
            <person name="Lu Y."/>
            <person name="Tai Y."/>
            <person name="She G."/>
            <person name="Sun J."/>
            <person name="Cao H."/>
            <person name="Tong W."/>
            <person name="Gao Q."/>
            <person name="Li Y."/>
            <person name="Deng W."/>
            <person name="Jiang X."/>
            <person name="Wang W."/>
            <person name="Chen Q."/>
            <person name="Zhang S."/>
            <person name="Li H."/>
            <person name="Wu J."/>
            <person name="Wang P."/>
            <person name="Li P."/>
            <person name="Shi C."/>
            <person name="Zheng F."/>
            <person name="Jian J."/>
            <person name="Huang B."/>
            <person name="Shan D."/>
            <person name="Shi M."/>
            <person name="Fang C."/>
            <person name="Yue Y."/>
            <person name="Li F."/>
            <person name="Li D."/>
            <person name="Wei S."/>
            <person name="Han B."/>
            <person name="Jiang C."/>
            <person name="Yin Y."/>
            <person name="Xia T."/>
            <person name="Zhang Z."/>
            <person name="Bennetzen J.L."/>
            <person name="Zhao S."/>
            <person name="Wan X."/>
        </authorList>
    </citation>
    <scope>NUCLEOTIDE SEQUENCE [LARGE SCALE GENOMIC DNA]</scope>
    <source>
        <strain evidence="6">cv. Shuchazao</strain>
        <tissue evidence="5">Leaf</tissue>
    </source>
</reference>
<evidence type="ECO:0000256" key="3">
    <source>
        <dbReference type="ARBA" id="ARBA00022946"/>
    </source>
</evidence>
<name>A0A4S4DX50_CAMSN</name>
<evidence type="ECO:0000256" key="4">
    <source>
        <dbReference type="SAM" id="MobiDB-lite"/>
    </source>
</evidence>
<evidence type="ECO:0000313" key="5">
    <source>
        <dbReference type="EMBL" id="THG07425.1"/>
    </source>
</evidence>
<feature type="region of interest" description="Disordered" evidence="4">
    <location>
        <begin position="89"/>
        <end position="116"/>
    </location>
</feature>
<evidence type="ECO:0000256" key="1">
    <source>
        <dbReference type="ARBA" id="ARBA00007692"/>
    </source>
</evidence>
<dbReference type="PANTHER" id="PTHR13068">
    <property type="entry name" value="CGI-12 PROTEIN-RELATED"/>
    <property type="match status" value="1"/>
</dbReference>
<dbReference type="InterPro" id="IPR003690">
    <property type="entry name" value="MTERF"/>
</dbReference>